<dbReference type="InterPro" id="IPR044629">
    <property type="entry name" value="GSTL1/2/3"/>
</dbReference>
<evidence type="ECO:0000256" key="1">
    <source>
        <dbReference type="SAM" id="MobiDB-lite"/>
    </source>
</evidence>
<evidence type="ECO:0000313" key="2">
    <source>
        <dbReference type="EMBL" id="KAJ4825609.1"/>
    </source>
</evidence>
<dbReference type="PANTHER" id="PTHR44328">
    <property type="entry name" value="GLUTATHIONE S-TRANSFERASE L1"/>
    <property type="match status" value="1"/>
</dbReference>
<feature type="region of interest" description="Disordered" evidence="1">
    <location>
        <begin position="1"/>
        <end position="45"/>
    </location>
</feature>
<feature type="compositionally biased region" description="Acidic residues" evidence="1">
    <location>
        <begin position="31"/>
        <end position="42"/>
    </location>
</feature>
<reference evidence="2" key="2">
    <citation type="journal article" date="2023" name="Plants (Basel)">
        <title>Annotation of the Turnera subulata (Passifloraceae) Draft Genome Reveals the S-Locus Evolved after the Divergence of Turneroideae from Passifloroideae in a Stepwise Manner.</title>
        <authorList>
            <person name="Henning P.M."/>
            <person name="Roalson E.H."/>
            <person name="Mir W."/>
            <person name="McCubbin A.G."/>
            <person name="Shore J.S."/>
        </authorList>
    </citation>
    <scope>NUCLEOTIDE SEQUENCE</scope>
    <source>
        <strain evidence="2">F60SS</strain>
    </source>
</reference>
<keyword evidence="3" id="KW-1185">Reference proteome</keyword>
<name>A0A9Q0F7L9_9ROSI</name>
<dbReference type="Gene3D" id="3.40.30.10">
    <property type="entry name" value="Glutaredoxin"/>
    <property type="match status" value="1"/>
</dbReference>
<sequence>MMSRVSGGGDSPGGGAHVGNGGANATREGGSDDDDHDDEGEPDQLLKAIERQVLLSLDKSVPEKLPPSLEAAAEQPPLFDGTTRLYISYTCPFAQRAWITRNLTICLDR</sequence>
<organism evidence="2 3">
    <name type="scientific">Turnera subulata</name>
    <dbReference type="NCBI Taxonomy" id="218843"/>
    <lineage>
        <taxon>Eukaryota</taxon>
        <taxon>Viridiplantae</taxon>
        <taxon>Streptophyta</taxon>
        <taxon>Embryophyta</taxon>
        <taxon>Tracheophyta</taxon>
        <taxon>Spermatophyta</taxon>
        <taxon>Magnoliopsida</taxon>
        <taxon>eudicotyledons</taxon>
        <taxon>Gunneridae</taxon>
        <taxon>Pentapetalae</taxon>
        <taxon>rosids</taxon>
        <taxon>fabids</taxon>
        <taxon>Malpighiales</taxon>
        <taxon>Passifloraceae</taxon>
        <taxon>Turnera</taxon>
    </lineage>
</organism>
<reference evidence="2" key="1">
    <citation type="submission" date="2022-02" db="EMBL/GenBank/DDBJ databases">
        <authorList>
            <person name="Henning P.M."/>
            <person name="McCubbin A.G."/>
            <person name="Shore J.S."/>
        </authorList>
    </citation>
    <scope>NUCLEOTIDE SEQUENCE</scope>
    <source>
        <strain evidence="2">F60SS</strain>
        <tissue evidence="2">Leaves</tissue>
    </source>
</reference>
<comment type="caution">
    <text evidence="2">The sequence shown here is derived from an EMBL/GenBank/DDBJ whole genome shotgun (WGS) entry which is preliminary data.</text>
</comment>
<dbReference type="OrthoDB" id="1698138at2759"/>
<proteinExistence type="predicted"/>
<evidence type="ECO:0008006" key="4">
    <source>
        <dbReference type="Google" id="ProtNLM"/>
    </source>
</evidence>
<dbReference type="EMBL" id="JAKUCV010006852">
    <property type="protein sequence ID" value="KAJ4825609.1"/>
    <property type="molecule type" value="Genomic_DNA"/>
</dbReference>
<accession>A0A9Q0F7L9</accession>
<evidence type="ECO:0000313" key="3">
    <source>
        <dbReference type="Proteomes" id="UP001141552"/>
    </source>
</evidence>
<dbReference type="GO" id="GO:0004364">
    <property type="term" value="F:glutathione transferase activity"/>
    <property type="evidence" value="ECO:0007669"/>
    <property type="project" value="InterPro"/>
</dbReference>
<dbReference type="AlphaFoldDB" id="A0A9Q0F7L9"/>
<gene>
    <name evidence="2" type="ORF">Tsubulata_051243</name>
</gene>
<feature type="compositionally biased region" description="Gly residues" evidence="1">
    <location>
        <begin position="1"/>
        <end position="22"/>
    </location>
</feature>
<protein>
    <recommendedName>
        <fullName evidence="4">GST N-terminal domain-containing protein</fullName>
    </recommendedName>
</protein>
<dbReference type="PANTHER" id="PTHR44328:SF6">
    <property type="entry name" value="GLUTATHIONE S-TRANSFERASE L1-RELATED"/>
    <property type="match status" value="1"/>
</dbReference>
<dbReference type="Proteomes" id="UP001141552">
    <property type="component" value="Unassembled WGS sequence"/>
</dbReference>